<dbReference type="InterPro" id="IPR005314">
    <property type="entry name" value="Peptidase_C50"/>
</dbReference>
<dbReference type="GO" id="GO:0005634">
    <property type="term" value="C:nucleus"/>
    <property type="evidence" value="ECO:0007669"/>
    <property type="project" value="InterPro"/>
</dbReference>
<evidence type="ECO:0000259" key="6">
    <source>
        <dbReference type="PROSITE" id="PS51700"/>
    </source>
</evidence>
<dbReference type="SUPFAM" id="SSF48452">
    <property type="entry name" value="TPR-like"/>
    <property type="match status" value="1"/>
</dbReference>
<name>A0A1B9GWA2_9TREE</name>
<evidence type="ECO:0000256" key="5">
    <source>
        <dbReference type="SAM" id="MobiDB-lite"/>
    </source>
</evidence>
<dbReference type="InterPro" id="IPR030397">
    <property type="entry name" value="SEPARIN_core_dom"/>
</dbReference>
<dbReference type="EC" id="3.4.22.49" evidence="2"/>
<proteinExistence type="predicted"/>
<dbReference type="OrthoDB" id="10255632at2759"/>
<dbReference type="PROSITE" id="PS51700">
    <property type="entry name" value="SEPARIN"/>
    <property type="match status" value="1"/>
</dbReference>
<dbReference type="Pfam" id="PF03568">
    <property type="entry name" value="Separin_C"/>
    <property type="match status" value="1"/>
</dbReference>
<evidence type="ECO:0000256" key="3">
    <source>
        <dbReference type="ARBA" id="ARBA00022801"/>
    </source>
</evidence>
<comment type="catalytic activity">
    <reaction evidence="1">
        <text>All bonds known to be hydrolyzed by this endopeptidase have arginine in P1 and an acidic residue in P4. P6 is often occupied by an acidic residue or by a hydroxy-amino-acid residue, the phosphorylation of which enhances cleavage.</text>
        <dbReference type="EC" id="3.4.22.49"/>
    </reaction>
</comment>
<dbReference type="PANTHER" id="PTHR12792">
    <property type="entry name" value="EXTRA SPINDLE POLES 1-RELATED"/>
    <property type="match status" value="1"/>
</dbReference>
<organism evidence="7 8">
    <name type="scientific">Kwoniella heveanensis BCC8398</name>
    <dbReference type="NCBI Taxonomy" id="1296120"/>
    <lineage>
        <taxon>Eukaryota</taxon>
        <taxon>Fungi</taxon>
        <taxon>Dikarya</taxon>
        <taxon>Basidiomycota</taxon>
        <taxon>Agaricomycotina</taxon>
        <taxon>Tremellomycetes</taxon>
        <taxon>Tremellales</taxon>
        <taxon>Cryptococcaceae</taxon>
        <taxon>Kwoniella</taxon>
    </lineage>
</organism>
<keyword evidence="4" id="KW-0159">Chromosome partition</keyword>
<feature type="region of interest" description="Disordered" evidence="5">
    <location>
        <begin position="1"/>
        <end position="208"/>
    </location>
</feature>
<dbReference type="STRING" id="1296120.A0A1B9GWA2"/>
<evidence type="ECO:0000313" key="7">
    <source>
        <dbReference type="EMBL" id="OCF35317.1"/>
    </source>
</evidence>
<dbReference type="GO" id="GO:0006508">
    <property type="term" value="P:proteolysis"/>
    <property type="evidence" value="ECO:0007669"/>
    <property type="project" value="InterPro"/>
</dbReference>
<accession>A0A1B9GWA2</accession>
<dbReference type="PANTHER" id="PTHR12792:SF0">
    <property type="entry name" value="SEPARIN"/>
    <property type="match status" value="1"/>
</dbReference>
<dbReference type="Proteomes" id="UP000092666">
    <property type="component" value="Unassembled WGS sequence"/>
</dbReference>
<dbReference type="EMBL" id="KI669499">
    <property type="protein sequence ID" value="OCF35317.1"/>
    <property type="molecule type" value="Genomic_DNA"/>
</dbReference>
<feature type="compositionally biased region" description="Low complexity" evidence="5">
    <location>
        <begin position="10"/>
        <end position="26"/>
    </location>
</feature>
<dbReference type="GO" id="GO:0044732">
    <property type="term" value="C:mitotic spindle pole body"/>
    <property type="evidence" value="ECO:0007669"/>
    <property type="project" value="TreeGrafter"/>
</dbReference>
<dbReference type="GO" id="GO:0004197">
    <property type="term" value="F:cysteine-type endopeptidase activity"/>
    <property type="evidence" value="ECO:0007669"/>
    <property type="project" value="InterPro"/>
</dbReference>
<feature type="region of interest" description="Disordered" evidence="5">
    <location>
        <begin position="262"/>
        <end position="284"/>
    </location>
</feature>
<evidence type="ECO:0000256" key="2">
    <source>
        <dbReference type="ARBA" id="ARBA00012489"/>
    </source>
</evidence>
<evidence type="ECO:0000256" key="1">
    <source>
        <dbReference type="ARBA" id="ARBA00000451"/>
    </source>
</evidence>
<evidence type="ECO:0000256" key="4">
    <source>
        <dbReference type="ARBA" id="ARBA00022829"/>
    </source>
</evidence>
<reference evidence="8" key="2">
    <citation type="submission" date="2013-12" db="EMBL/GenBank/DDBJ databases">
        <title>Evolution of pathogenesis and genome organization in the Tremellales.</title>
        <authorList>
            <person name="Cuomo C."/>
            <person name="Litvintseva A."/>
            <person name="Heitman J."/>
            <person name="Chen Y."/>
            <person name="Sun S."/>
            <person name="Springer D."/>
            <person name="Dromer F."/>
            <person name="Young S."/>
            <person name="Zeng Q."/>
            <person name="Chapman S."/>
            <person name="Gujja S."/>
            <person name="Saif S."/>
            <person name="Birren B."/>
        </authorList>
    </citation>
    <scope>NUCLEOTIDE SEQUENCE [LARGE SCALE GENOMIC DNA]</scope>
    <source>
        <strain evidence="8">BCC8398</strain>
    </source>
</reference>
<dbReference type="GO" id="GO:0072686">
    <property type="term" value="C:mitotic spindle"/>
    <property type="evidence" value="ECO:0007669"/>
    <property type="project" value="TreeGrafter"/>
</dbReference>
<keyword evidence="8" id="KW-1185">Reference proteome</keyword>
<feature type="compositionally biased region" description="Low complexity" evidence="5">
    <location>
        <begin position="35"/>
        <end position="73"/>
    </location>
</feature>
<feature type="compositionally biased region" description="Polar residues" evidence="5">
    <location>
        <begin position="262"/>
        <end position="274"/>
    </location>
</feature>
<dbReference type="Gene3D" id="1.25.40.10">
    <property type="entry name" value="Tetratricopeptide repeat domain"/>
    <property type="match status" value="1"/>
</dbReference>
<feature type="domain" description="Peptidase C50" evidence="6">
    <location>
        <begin position="2132"/>
        <end position="2230"/>
    </location>
</feature>
<gene>
    <name evidence="7" type="ORF">I316_02863</name>
</gene>
<dbReference type="GO" id="GO:0005737">
    <property type="term" value="C:cytoplasm"/>
    <property type="evidence" value="ECO:0007669"/>
    <property type="project" value="TreeGrafter"/>
</dbReference>
<keyword evidence="3" id="KW-0378">Hydrolase</keyword>
<feature type="region of interest" description="Disordered" evidence="5">
    <location>
        <begin position="1348"/>
        <end position="1385"/>
    </location>
</feature>
<dbReference type="InterPro" id="IPR011990">
    <property type="entry name" value="TPR-like_helical_dom_sf"/>
</dbReference>
<protein>
    <recommendedName>
        <fullName evidence="2">separase</fullName>
        <ecNumber evidence="2">3.4.22.49</ecNumber>
    </recommendedName>
</protein>
<sequence length="2327" mass="252935">MPPARRAKVDAAATIAAASASTSKSKPAAKEKKTTTTTTTTTPATKKTTRSTTARTPAATRTATTAAAAAHTTITNSRSRSAAKAKRDDTGADVDAGGDADDLVKGLGKLSIQLGEPVSPTSTKAPTKRAVRKTPATEPKATPAATSSSKATTTAASSSSKATTTAPSRKTAAPTKTLASTTSKAALLSTKAAVPSTSSSSIITKGKAKEQDVLSALERSLPWAVYDVDNPRKPLERARMAMDAVNTSSKSLSTALSSGYRYQSASKPNANASKDTSRTQTEEINGDQKAVDIWTNGKVETLVETCQIGIRVLRGLEEQGYLPGKAADLERSCQSVIAKCVSMGMPSRAMELNVASRPYILRLYKHRASTQSGTPPSTPALAPARKTQVSIPKPITKFVATVSARTPSASASTSASQVPNEWLEMARLPVPEEGSAEPGEQVKTVLFSAMMAAWISLVIVHSDKDAILPVLTVPRSLSGSDADQSLHPLVLANHMPRASSVTHLHALYRQVTLLSHPTSSRAYLPLRHLSFLSLSHTISPSPDSKATPTQFWDTVHRCLVGYVREDEIKSRLKEAAEVADRVVTWVEQLVILRDEKGWFEGRAWLAFVEMWIGLGRRLGDSGVIDKPLSLLTSTTSISSSSAIISSLSDGRPKIKNPEAEVARICGDLAKASLVLDKSLSTGSLTAIVDHIERLSSSELVLLAQAVTCLPRDDAILDTAGKAIRAWERVRRGCTKAYDRSKKPETAAQWSKASGEIGEWLESSLEFVEILVDASILDQALNRDVMNGSVDTLVYLYRSEHAKALLALRRIQRLQDASRSIAKPVDQMEWCRCLSSLAYNGGAQLYKQSKIEEAIELTRMSCDWTTEAFGLSVQIGQLNENLQKGITHLKGAIGGRWELLAGCYQRISKREEMFTAYSHCIATQPPSIITQLSTSASFMPLNEAYASVKDIAALTRLASLILYDPSSFLGHGLEMVNFMQEAKLGSEAIGAMIEKLLSLLEDVQWKDEGARACFELADALLSIYGDNYPIRRIRTIAKMMGIITASGKQAGRFPSLVKEVDRLVALTDLGEDTSLAPYKAEYVSYTLIYRAIQSYHCTSPTMPSAEVIEASQEAVKALRSIVLPPTNTSTSTPIKTKVGEGSVSIAAAGGKKIPLGSLGSLLGMLGCTLQQIDVLKLLRAFQRNNEDLINDYVKCSSQLATEYQNLGKTSRAGFVFQQALRVVENGKTLVLPNVKVELLLRYACYLAAKGETARAQDAYMKAEALEKDIEAITVGTYFVRVVDRTGFLERGAWARKALSAIYISQDNAAGAISQLSAGFRLFSRASDAICRIASVYPDPKTPAIEAIAADDPFGAPPPSSDESEPKPSGADEPSKDSKVAPPSQTTHFKGKHLYEKQWHIASSLISTAIDLATAFAYRGSVRDAEYFLNLSSVVADAVKSKVLGARIGTRQAEILFRMRKWEQTGETLETAAGSLNMMEGPDMIDLNRLKGDLYARTEMVEEAGEVFESTSKEIAGLDAVFTAAEAVIPSPRKNALLAASTNSVRASLTPSKAAQGGKEPLLPVVLAHVLRQHAWLLREAGAKDECEMLLAQLRSLSSSTETKAEELLLEGRIALHEAFNTFKTDLFMSSLTESAVAMPMGNPTKRIVDRQSTRLSIQTVLTRAEEAFLSALSIASGSGKIEGIRQACLALALLRAFQTSLGHGSELITASAADILASSSSITLQRELLEAIECKFTEGVNADLKWPPKPFELAVETEKNGAVEEEAMDVDAVVTEDLDDHDGRLRMYWDMIKSKYASRPLVSTESLSLESLPAEWAVISINVTDDHNTMFISRHQRDCDPIVFCLPLDRQGKREGEDGDDLWTFDAGLAEFAEIIRRSDATSRNARNVFEREDKIKWWDERFACDAKMKVLCESMEFVWLGAFKTIFSPRIPSFQHIVDNFRERLEKIFISALSSTSGGGSSLALGIPQPRLSSKARPTISAPRSSLSASQVHLEDSLLQCFAKLSSKAKDEEIEDLVYFILDVYQFHGVPVALSELDIDQIAIDVRGALEKIETPRSAAAASTPKDEHIFLALDKNVSCLPWESIPILRSRAVSRVPSLSFLLDQVAMGAHLRPSLTQGQNQLDTRRTINARRTFYILNPSGDLTNTQGRFDPWLKEMVETAGWKGIIGRPPTELELVAALKDYDLVIYIGHGGAEQYIRSHKVRHLPQCATTMLWGCSSGHLKDQGEFDRTGTAWNYMVAGCPSLTANLWDVTDADIDRLSLHVLKGSLKLDAAHLPDSKSRTNTLLPLSEKSITQAVNSSRDECKLRYLTGAAPVVYGLPVYLH</sequence>
<reference evidence="7 8" key="1">
    <citation type="submission" date="2013-07" db="EMBL/GenBank/DDBJ databases">
        <title>The Genome Sequence of Cryptococcus heveanensis BCC8398.</title>
        <authorList>
            <consortium name="The Broad Institute Genome Sequencing Platform"/>
            <person name="Cuomo C."/>
            <person name="Litvintseva A."/>
            <person name="Chen Y."/>
            <person name="Heitman J."/>
            <person name="Sun S."/>
            <person name="Springer D."/>
            <person name="Dromer F."/>
            <person name="Young S.K."/>
            <person name="Zeng Q."/>
            <person name="Gargeya S."/>
            <person name="Fitzgerald M."/>
            <person name="Abouelleil A."/>
            <person name="Alvarado L."/>
            <person name="Berlin A.M."/>
            <person name="Chapman S.B."/>
            <person name="Dewar J."/>
            <person name="Goldberg J."/>
            <person name="Griggs A."/>
            <person name="Gujja S."/>
            <person name="Hansen M."/>
            <person name="Howarth C."/>
            <person name="Imamovic A."/>
            <person name="Larimer J."/>
            <person name="McCowan C."/>
            <person name="Murphy C."/>
            <person name="Pearson M."/>
            <person name="Priest M."/>
            <person name="Roberts A."/>
            <person name="Saif S."/>
            <person name="Shea T."/>
            <person name="Sykes S."/>
            <person name="Wortman J."/>
            <person name="Nusbaum C."/>
            <person name="Birren B."/>
        </authorList>
    </citation>
    <scope>NUCLEOTIDE SEQUENCE [LARGE SCALE GENOMIC DNA]</scope>
    <source>
        <strain evidence="7 8">BCC8398</strain>
    </source>
</reference>
<feature type="compositionally biased region" description="Low complexity" evidence="5">
    <location>
        <begin position="133"/>
        <end position="204"/>
    </location>
</feature>
<evidence type="ECO:0000313" key="8">
    <source>
        <dbReference type="Proteomes" id="UP000092666"/>
    </source>
</evidence>
<dbReference type="GO" id="GO:0051307">
    <property type="term" value="P:meiotic chromosome separation"/>
    <property type="evidence" value="ECO:0007669"/>
    <property type="project" value="TreeGrafter"/>
</dbReference>